<protein>
    <submittedName>
        <fullName evidence="1">Uncharacterized protein</fullName>
    </submittedName>
</protein>
<organism evidence="1 2">
    <name type="scientific">Streptomyces albidoflavus</name>
    <dbReference type="NCBI Taxonomy" id="1886"/>
    <lineage>
        <taxon>Bacteria</taxon>
        <taxon>Bacillati</taxon>
        <taxon>Actinomycetota</taxon>
        <taxon>Actinomycetes</taxon>
        <taxon>Kitasatosporales</taxon>
        <taxon>Streptomycetaceae</taxon>
        <taxon>Streptomyces</taxon>
        <taxon>Streptomyces albidoflavus group</taxon>
    </lineage>
</organism>
<comment type="caution">
    <text evidence="1">The sequence shown here is derived from an EMBL/GenBank/DDBJ whole genome shotgun (WGS) entry which is preliminary data.</text>
</comment>
<evidence type="ECO:0000313" key="2">
    <source>
        <dbReference type="Proteomes" id="UP001051844"/>
    </source>
</evidence>
<dbReference type="EMBL" id="BNDZ01000005">
    <property type="protein sequence ID" value="GHI45963.1"/>
    <property type="molecule type" value="Genomic_DNA"/>
</dbReference>
<gene>
    <name evidence="1" type="ORF">ScoT_21370</name>
</gene>
<accession>A0AA37FEQ6</accession>
<evidence type="ECO:0000313" key="1">
    <source>
        <dbReference type="EMBL" id="GHI45963.1"/>
    </source>
</evidence>
<proteinExistence type="predicted"/>
<dbReference type="Proteomes" id="UP001051844">
    <property type="component" value="Unassembled WGS sequence"/>
</dbReference>
<sequence length="66" mass="6805">MVVRLSPPGRGLPSAVTRVPIPPDVDVEYRPPGSAGGDAPTRTGVASAWVVVKVYHAEAFIPLGGL</sequence>
<name>A0AA37FEQ6_9ACTN</name>
<dbReference type="AlphaFoldDB" id="A0AA37FEQ6"/>
<reference evidence="1" key="1">
    <citation type="submission" date="2022-09" db="EMBL/GenBank/DDBJ databases">
        <title>Whole genome shotgun sequence of Streptomyces albidoflavus NBRC 12854.</title>
        <authorList>
            <person name="Komaki H."/>
            <person name="Tamura T."/>
        </authorList>
    </citation>
    <scope>NUCLEOTIDE SEQUENCE</scope>
    <source>
        <strain evidence="1">NBRC 12854</strain>
    </source>
</reference>